<reference evidence="6" key="1">
    <citation type="submission" date="2012-05" db="EMBL/GenBank/DDBJ databases">
        <title>Whole Genome Assembly of Lutzomyia longipalpis.</title>
        <authorList>
            <person name="Richards S."/>
            <person name="Qu C."/>
            <person name="Dillon R."/>
            <person name="Worley K."/>
            <person name="Scherer S."/>
            <person name="Batterton M."/>
            <person name="Taylor A."/>
            <person name="Hawes A."/>
            <person name="Hernandez B."/>
            <person name="Kovar C."/>
            <person name="Mandapat C."/>
            <person name="Pham C."/>
            <person name="Qu C."/>
            <person name="Jing C."/>
            <person name="Bess C."/>
            <person name="Bandaranaike D."/>
            <person name="Ngo D."/>
            <person name="Ongeri F."/>
            <person name="Arias F."/>
            <person name="Lara F."/>
            <person name="Weissenberger G."/>
            <person name="Kamau G."/>
            <person name="Han H."/>
            <person name="Shen H."/>
            <person name="Dinh H."/>
            <person name="Khalil I."/>
            <person name="Jones J."/>
            <person name="Shafer J."/>
            <person name="Jayaseelan J."/>
            <person name="Quiroz J."/>
            <person name="Blankenburg K."/>
            <person name="Nguyen L."/>
            <person name="Jackson L."/>
            <person name="Francisco L."/>
            <person name="Tang L.-Y."/>
            <person name="Pu L.-L."/>
            <person name="Perales L."/>
            <person name="Lorensuhewa L."/>
            <person name="Munidasa M."/>
            <person name="Coyle M."/>
            <person name="Taylor M."/>
            <person name="Puazo M."/>
            <person name="Firestine M."/>
            <person name="Scheel M."/>
            <person name="Javaid M."/>
            <person name="Wang M."/>
            <person name="Li M."/>
            <person name="Tabassum N."/>
            <person name="Saada N."/>
            <person name="Osuji N."/>
            <person name="Aqrawi P."/>
            <person name="Fu Q."/>
            <person name="Thornton R."/>
            <person name="Raj R."/>
            <person name="Goodspeed R."/>
            <person name="Mata R."/>
            <person name="Najjar R."/>
            <person name="Gubbala S."/>
            <person name="Lee S."/>
            <person name="Denson S."/>
            <person name="Patil S."/>
            <person name="Macmil S."/>
            <person name="Qi S."/>
            <person name="Matskevitch T."/>
            <person name="Palculict T."/>
            <person name="Mathew T."/>
            <person name="Vee V."/>
            <person name="Velamala V."/>
            <person name="Korchina V."/>
            <person name="Cai W."/>
            <person name="Liu W."/>
            <person name="Dai W."/>
            <person name="Zou X."/>
            <person name="Zhu Y."/>
            <person name="Zhang Y."/>
            <person name="Wu Y.-Q."/>
            <person name="Xin Y."/>
            <person name="Nazarath L."/>
            <person name="Kovar C."/>
            <person name="Han Y."/>
            <person name="Muzny D."/>
            <person name="Gibbs R."/>
        </authorList>
    </citation>
    <scope>NUCLEOTIDE SEQUENCE [LARGE SCALE GENOMIC DNA]</scope>
    <source>
        <strain evidence="6">Jacobina</strain>
    </source>
</reference>
<reference evidence="5" key="3">
    <citation type="submission" date="2020-05" db="UniProtKB">
        <authorList>
            <consortium name="EnsemblMetazoa"/>
        </authorList>
    </citation>
    <scope>IDENTIFICATION</scope>
    <source>
        <strain evidence="5">Jacobina</strain>
    </source>
</reference>
<evidence type="ECO:0000256" key="1">
    <source>
        <dbReference type="ARBA" id="ARBA00006795"/>
    </source>
</evidence>
<dbReference type="InterPro" id="IPR036265">
    <property type="entry name" value="HIT-like_sf"/>
</dbReference>
<evidence type="ECO:0000256" key="2">
    <source>
        <dbReference type="SAM" id="MobiDB-lite"/>
    </source>
</evidence>
<feature type="compositionally biased region" description="Basic and acidic residues" evidence="2">
    <location>
        <begin position="350"/>
        <end position="360"/>
    </location>
</feature>
<dbReference type="GO" id="GO:0008061">
    <property type="term" value="F:chitin binding"/>
    <property type="evidence" value="ECO:0007669"/>
    <property type="project" value="InterPro"/>
</dbReference>
<dbReference type="InterPro" id="IPR006767">
    <property type="entry name" value="Cwf19-like_C_dom-2"/>
</dbReference>
<evidence type="ECO:0000313" key="6">
    <source>
        <dbReference type="Proteomes" id="UP000092461"/>
    </source>
</evidence>
<dbReference type="SMART" id="SM00494">
    <property type="entry name" value="ChtBD2"/>
    <property type="match status" value="3"/>
</dbReference>
<comment type="similarity">
    <text evidence="1">Belongs to the CWF19 family.</text>
</comment>
<dbReference type="PRINTS" id="PR01217">
    <property type="entry name" value="PRICHEXTENSN"/>
</dbReference>
<feature type="region of interest" description="Disordered" evidence="2">
    <location>
        <begin position="841"/>
        <end position="861"/>
    </location>
</feature>
<dbReference type="Gene3D" id="2.170.140.10">
    <property type="entry name" value="Chitin binding domain"/>
    <property type="match status" value="1"/>
</dbReference>
<dbReference type="VEuPathDB" id="VectorBase:LLONM1_009819"/>
<dbReference type="GO" id="GO:0061632">
    <property type="term" value="F:RNA lariat debranching enzyme activator activity"/>
    <property type="evidence" value="ECO:0007669"/>
    <property type="project" value="TreeGrafter"/>
</dbReference>
<dbReference type="GO" id="GO:0000398">
    <property type="term" value="P:mRNA splicing, via spliceosome"/>
    <property type="evidence" value="ECO:0007669"/>
    <property type="project" value="TreeGrafter"/>
</dbReference>
<dbReference type="EMBL" id="GITU01010004">
    <property type="protein sequence ID" value="MBC1178707.1"/>
    <property type="molecule type" value="Transcribed_RNA"/>
</dbReference>
<sequence length="1075" mass="119990">QNDHCPEGTFYDAATKSCRDFPGKGEPIYVDHSTRCSDGFIGLKIHPTKSNYYYYCQEDCVVIGRCGGLCIFNDLSKTCEKLNMTHQPSIKIYDESHGTISVPECTNVGRFPIASNCSFYYTCDQNSGYFVQKVLKCPGGSEYNINLNRCSYYGKCTPTEFLTSAGDGICPPCKYPGRFRCPTDCSMYCTCSQKTDGRFYQTQYACPPSMFYDIQTDNCLPSNLVKCEYLTSDEIIEMYIAKNKNESVVEENPMYEEPDTTDKVKGEFDFYDIPRESQLKHTYQPTEFSYETVEVSKDSEASDDKYEGPMMPPAPTYLLHLPEDQQTGDQYGEGHHDGYGSEHYGGYYGHDYDHHKDDHHDHHHHHHQHHHHHIETTTPCEETTTSAPIETTTTPETQTTAPPATESTAPPATESTAPPVTESTSPPVTESTAPPVTESTAPPVTESTAPPVTESTAPPVTESTAPPVTESTAPPVTESTAPPATESTPCIETTVSPVTETEECDDSDSIYDLHKHHHLSDDIEIYEEGGSVETVESVDDRPCCECHNDNQKIVVFNPKNDTSTLILICGDVGGKINKLFDRVGSIAKKSGDFDFLFCVGDFFGDDNEEFEVYRSGAKKVPVATYILGPTAEKHLPLFEDAPNGEICPNVTYLGKSGIYVTSSGMKVAYVSGKEAEKPSAVTFTAEDTKSVKLSCLASKSSGDYRGIDILLTSQWPHGVGDSVESSKLLSLLTMDIRPRYHFCGMEDVYCEKPPFRNPSDNNSQLDLATRFISLASVGNTKKQKYIYALSIMPVDKMRLTDLIQRTVDEIECPYLAIPGLLGVKTSQGDDSATTQYFFDMNPHQGGKRHSRDGSGHAANKRPRKEFSLEKCWFCLSSVNVEKHLIISIGESFYLALAKGPLNNHHVLIISISHVQSVSLLPEEDFAELQRFKDTLGSFFKSQGKAVCFFERNYKSSHLQVNAVPLDASIAWQLNEAFETSAEMYKLDFEKLPPLTSASQLPSGPYFVAELPEEVTLLTRQMKNFPLHFGREVMCNENLLNCDEKIDWKECQLDVEQEKELVQQFKDDFRDFDFTV</sequence>
<dbReference type="PANTHER" id="PTHR12072">
    <property type="entry name" value="CWF19, CELL CYCLE CONTROL PROTEIN"/>
    <property type="match status" value="1"/>
</dbReference>
<dbReference type="GO" id="GO:0005576">
    <property type="term" value="C:extracellular region"/>
    <property type="evidence" value="ECO:0007669"/>
    <property type="project" value="InterPro"/>
</dbReference>
<organism evidence="5 6">
    <name type="scientific">Lutzomyia longipalpis</name>
    <name type="common">Sand fly</name>
    <dbReference type="NCBI Taxonomy" id="7200"/>
    <lineage>
        <taxon>Eukaryota</taxon>
        <taxon>Metazoa</taxon>
        <taxon>Ecdysozoa</taxon>
        <taxon>Arthropoda</taxon>
        <taxon>Hexapoda</taxon>
        <taxon>Insecta</taxon>
        <taxon>Pterygota</taxon>
        <taxon>Neoptera</taxon>
        <taxon>Endopterygota</taxon>
        <taxon>Diptera</taxon>
        <taxon>Nematocera</taxon>
        <taxon>Psychodoidea</taxon>
        <taxon>Psychodidae</taxon>
        <taxon>Lutzomyia</taxon>
        <taxon>Lutzomyia</taxon>
    </lineage>
</organism>
<dbReference type="SUPFAM" id="SSF57625">
    <property type="entry name" value="Invertebrate chitin-binding proteins"/>
    <property type="match status" value="3"/>
</dbReference>
<dbReference type="EnsemblMetazoa" id="LLOJ004591-RA">
    <property type="protein sequence ID" value="LLOJ004591-PA"/>
    <property type="gene ID" value="LLOJ004591"/>
</dbReference>
<evidence type="ECO:0000313" key="4">
    <source>
        <dbReference type="EMBL" id="MBC1178707.1"/>
    </source>
</evidence>
<proteinExistence type="inferred from homology"/>
<dbReference type="InterPro" id="IPR040194">
    <property type="entry name" value="Cwf19-like"/>
</dbReference>
<dbReference type="EMBL" id="AJWK01014316">
    <property type="status" value="NOT_ANNOTATED_CDS"/>
    <property type="molecule type" value="Genomic_DNA"/>
</dbReference>
<dbReference type="Proteomes" id="UP000092461">
    <property type="component" value="Unassembled WGS sequence"/>
</dbReference>
<dbReference type="InterPro" id="IPR006768">
    <property type="entry name" value="Cwf19-like_C_dom-1"/>
</dbReference>
<dbReference type="Gene3D" id="3.30.428.10">
    <property type="entry name" value="HIT-like"/>
    <property type="match status" value="1"/>
</dbReference>
<dbReference type="CDD" id="cd07380">
    <property type="entry name" value="MPP_CWF19_N"/>
    <property type="match status" value="1"/>
</dbReference>
<accession>A0A1B0CJ90</accession>
<feature type="domain" description="Chitin-binding type-2" evidence="3">
    <location>
        <begin position="102"/>
        <end position="158"/>
    </location>
</feature>
<dbReference type="PROSITE" id="PS50940">
    <property type="entry name" value="CHIT_BIND_II"/>
    <property type="match status" value="1"/>
</dbReference>
<dbReference type="SUPFAM" id="SSF54197">
    <property type="entry name" value="HIT-like"/>
    <property type="match status" value="1"/>
</dbReference>
<dbReference type="Pfam" id="PF04676">
    <property type="entry name" value="CwfJ_C_2"/>
    <property type="match status" value="1"/>
</dbReference>
<dbReference type="GO" id="GO:0071014">
    <property type="term" value="C:post-mRNA release spliceosomal complex"/>
    <property type="evidence" value="ECO:0007669"/>
    <property type="project" value="TreeGrafter"/>
</dbReference>
<feature type="region of interest" description="Disordered" evidence="2">
    <location>
        <begin position="325"/>
        <end position="498"/>
    </location>
</feature>
<dbReference type="InterPro" id="IPR036508">
    <property type="entry name" value="Chitin-bd_dom_sf"/>
</dbReference>
<evidence type="ECO:0000313" key="5">
    <source>
        <dbReference type="EnsemblMetazoa" id="LLOJ004591-PA"/>
    </source>
</evidence>
<feature type="compositionally biased region" description="Polar residues" evidence="2">
    <location>
        <begin position="439"/>
        <end position="491"/>
    </location>
</feature>
<reference evidence="4" key="2">
    <citation type="journal article" date="2020" name="BMC">
        <title>Leishmania infection induces a limited differential gene expression in the sand fly midgut.</title>
        <authorList>
            <person name="Coutinho-Abreu I.V."/>
            <person name="Serafim T.D."/>
            <person name="Meneses C."/>
            <person name="Kamhawi S."/>
            <person name="Oliveira F."/>
            <person name="Valenzuela J.G."/>
        </authorList>
    </citation>
    <scope>NUCLEOTIDE SEQUENCE</scope>
    <source>
        <strain evidence="4">Jacobina</strain>
        <tissue evidence="4">Midgut</tissue>
    </source>
</reference>
<dbReference type="PANTHER" id="PTHR12072:SF4">
    <property type="entry name" value="CWF19-LIKE PROTEIN 1"/>
    <property type="match status" value="1"/>
</dbReference>
<dbReference type="VEuPathDB" id="VectorBase:LLOJ004591"/>
<dbReference type="VEuPathDB" id="VectorBase:LLONM1_012021"/>
<feature type="compositionally biased region" description="Basic residues" evidence="2">
    <location>
        <begin position="361"/>
        <end position="373"/>
    </location>
</feature>
<evidence type="ECO:0000259" key="3">
    <source>
        <dbReference type="PROSITE" id="PS50940"/>
    </source>
</evidence>
<dbReference type="Pfam" id="PF04677">
    <property type="entry name" value="CwfJ_C_1"/>
    <property type="match status" value="1"/>
</dbReference>
<name>A0A1B0CJ90_LUTLO</name>
<feature type="compositionally biased region" description="Low complexity" evidence="2">
    <location>
        <begin position="376"/>
        <end position="438"/>
    </location>
</feature>
<protein>
    <recommendedName>
        <fullName evidence="3">Chitin-binding type-2 domain-containing protein</fullName>
    </recommendedName>
</protein>
<dbReference type="AlphaFoldDB" id="A0A1B0CJ90"/>
<dbReference type="InterPro" id="IPR002557">
    <property type="entry name" value="Chitin-bd_dom"/>
</dbReference>
<keyword evidence="6" id="KW-1185">Reference proteome</keyword>